<evidence type="ECO:0000313" key="2">
    <source>
        <dbReference type="Proteomes" id="UP000076871"/>
    </source>
</evidence>
<dbReference type="RefSeq" id="XP_040759628.1">
    <property type="nucleotide sequence ID" value="XM_040907309.1"/>
</dbReference>
<organism evidence="1 2">
    <name type="scientific">Laetiporus sulphureus 93-53</name>
    <dbReference type="NCBI Taxonomy" id="1314785"/>
    <lineage>
        <taxon>Eukaryota</taxon>
        <taxon>Fungi</taxon>
        <taxon>Dikarya</taxon>
        <taxon>Basidiomycota</taxon>
        <taxon>Agaricomycotina</taxon>
        <taxon>Agaricomycetes</taxon>
        <taxon>Polyporales</taxon>
        <taxon>Laetiporus</taxon>
    </lineage>
</organism>
<gene>
    <name evidence="1" type="ORF">LAESUDRAFT_717224</name>
</gene>
<reference evidence="1 2" key="1">
    <citation type="journal article" date="2016" name="Mol. Biol. Evol.">
        <title>Comparative Genomics of Early-Diverging Mushroom-Forming Fungi Provides Insights into the Origins of Lignocellulose Decay Capabilities.</title>
        <authorList>
            <person name="Nagy L.G."/>
            <person name="Riley R."/>
            <person name="Tritt A."/>
            <person name="Adam C."/>
            <person name="Daum C."/>
            <person name="Floudas D."/>
            <person name="Sun H."/>
            <person name="Yadav J.S."/>
            <person name="Pangilinan J."/>
            <person name="Larsson K.H."/>
            <person name="Matsuura K."/>
            <person name="Barry K."/>
            <person name="Labutti K."/>
            <person name="Kuo R."/>
            <person name="Ohm R.A."/>
            <person name="Bhattacharya S.S."/>
            <person name="Shirouzu T."/>
            <person name="Yoshinaga Y."/>
            <person name="Martin F.M."/>
            <person name="Grigoriev I.V."/>
            <person name="Hibbett D.S."/>
        </authorList>
    </citation>
    <scope>NUCLEOTIDE SEQUENCE [LARGE SCALE GENOMIC DNA]</scope>
    <source>
        <strain evidence="1 2">93-53</strain>
    </source>
</reference>
<dbReference type="AlphaFoldDB" id="A0A165BYM7"/>
<evidence type="ECO:0000313" key="1">
    <source>
        <dbReference type="EMBL" id="KZT01888.1"/>
    </source>
</evidence>
<dbReference type="InParanoid" id="A0A165BYM7"/>
<dbReference type="GeneID" id="63824338"/>
<keyword evidence="2" id="KW-1185">Reference proteome</keyword>
<name>A0A165BYM7_9APHY</name>
<dbReference type="Proteomes" id="UP000076871">
    <property type="component" value="Unassembled WGS sequence"/>
</dbReference>
<dbReference type="EMBL" id="KV427658">
    <property type="protein sequence ID" value="KZT01888.1"/>
    <property type="molecule type" value="Genomic_DNA"/>
</dbReference>
<protein>
    <submittedName>
        <fullName evidence="1">Uncharacterized protein</fullName>
    </submittedName>
</protein>
<accession>A0A165BYM7</accession>
<proteinExistence type="predicted"/>
<sequence>MWFLMGHNVRIDSEDMGMEKCCVSDGQLVGSSMTMTTAATNQLTVFHLHRELDMYSKSLDHPMCMTLNSIELGVGSTTPLLEASLFPVLAATLLLGGLLKVDCMSRCIVGEGTSSRAHEHIIWNESEQRMMRWSWIAVNKKCVLGEKTTSDADCL</sequence>